<feature type="binding site" evidence="12">
    <location>
        <position position="206"/>
    </location>
    <ligand>
        <name>pyruvate</name>
        <dbReference type="ChEBI" id="CHEBI:15361"/>
    </ligand>
</feature>
<evidence type="ECO:0000256" key="7">
    <source>
        <dbReference type="ARBA" id="ARBA00022915"/>
    </source>
</evidence>
<reference evidence="15" key="1">
    <citation type="journal article" date="2023" name="Int. J. Syst. Evol. Microbiol.">
        <title>Mesoterricola silvestris gen. nov., sp. nov., Mesoterricola sediminis sp. nov., Geothrix oryzae sp. nov., Geothrix edaphica sp. nov., Geothrix rubra sp. nov., and Geothrix limicola sp. nov., six novel members of Acidobacteriota isolated from soils.</title>
        <authorList>
            <person name="Itoh H."/>
            <person name="Sugisawa Y."/>
            <person name="Mise K."/>
            <person name="Xu Z."/>
            <person name="Kuniyasu M."/>
            <person name="Ushijima N."/>
            <person name="Kawano K."/>
            <person name="Kobayashi E."/>
            <person name="Shiratori Y."/>
            <person name="Masuda Y."/>
            <person name="Senoo K."/>
        </authorList>
    </citation>
    <scope>NUCLEOTIDE SEQUENCE [LARGE SCALE GENOMIC DNA]</scope>
    <source>
        <strain evidence="15">Red222</strain>
    </source>
</reference>
<feature type="active site" description="Schiff-base intermediate with substrate" evidence="12">
    <location>
        <position position="164"/>
    </location>
</feature>
<evidence type="ECO:0000256" key="4">
    <source>
        <dbReference type="ARBA" id="ARBA00012086"/>
    </source>
</evidence>
<dbReference type="PANTHER" id="PTHR12128">
    <property type="entry name" value="DIHYDRODIPICOLINATE SYNTHASE"/>
    <property type="match status" value="1"/>
</dbReference>
<comment type="similarity">
    <text evidence="3 12 13">Belongs to the DapA family.</text>
</comment>
<dbReference type="InterPro" id="IPR002220">
    <property type="entry name" value="DapA-like"/>
</dbReference>
<gene>
    <name evidence="12 14" type="primary">dapA</name>
    <name evidence="14" type="ORF">GETHOR_00330</name>
</gene>
<evidence type="ECO:0000256" key="10">
    <source>
        <dbReference type="ARBA" id="ARBA00023270"/>
    </source>
</evidence>
<keyword evidence="6 12" id="KW-0028">Amino-acid biosynthesis</keyword>
<organism evidence="14 15">
    <name type="scientific">Geothrix oryzae</name>
    <dbReference type="NCBI Taxonomy" id="2927975"/>
    <lineage>
        <taxon>Bacteria</taxon>
        <taxon>Pseudomonadati</taxon>
        <taxon>Acidobacteriota</taxon>
        <taxon>Holophagae</taxon>
        <taxon>Holophagales</taxon>
        <taxon>Holophagaceae</taxon>
        <taxon>Geothrix</taxon>
    </lineage>
</organism>
<dbReference type="RefSeq" id="WP_286354558.1">
    <property type="nucleotide sequence ID" value="NZ_AP027079.1"/>
</dbReference>
<keyword evidence="8 12" id="KW-0457">Lysine biosynthesis</keyword>
<dbReference type="InterPro" id="IPR013785">
    <property type="entry name" value="Aldolase_TIM"/>
</dbReference>
<sequence>MTLEFSGLAVALATPFTASGEVDLPAFRKLVRHVVAGGVDFLVPLGSTGEAATILEAERDAIITACLEESSGRPVVVGTGHNATRQAAAMTKRAQALGAQGALVVTPYYNKPTPAGLVAHFAAVAEAAPGLPIIAYNVPGRTGLNVTPATLARLWENPQVVAVKESSGNLAQIGEIARQLPKGKLLLSGDDNLALASMAVGASGLISVLGNVLPRETAAMIAAARQGNGAEALRLHQQLLPLMDALFVESNPIPLKAVLKLLGLCEDGLRLPLVPAEPATRTRLAEALCLSTEGTFPGVM</sequence>
<dbReference type="PRINTS" id="PR00146">
    <property type="entry name" value="DHPICSNTHASE"/>
</dbReference>
<feature type="site" description="Part of a proton relay during catalysis" evidence="12">
    <location>
        <position position="109"/>
    </location>
</feature>
<dbReference type="NCBIfam" id="TIGR00674">
    <property type="entry name" value="dapA"/>
    <property type="match status" value="1"/>
</dbReference>
<evidence type="ECO:0000313" key="15">
    <source>
        <dbReference type="Proteomes" id="UP001242010"/>
    </source>
</evidence>
<keyword evidence="10 12" id="KW-0704">Schiff base</keyword>
<keyword evidence="15" id="KW-1185">Reference proteome</keyword>
<accession>A0ABM8DM05</accession>
<dbReference type="PIRSF" id="PIRSF001365">
    <property type="entry name" value="DHDPS"/>
    <property type="match status" value="1"/>
</dbReference>
<dbReference type="Pfam" id="PF00701">
    <property type="entry name" value="DHDPS"/>
    <property type="match status" value="1"/>
</dbReference>
<evidence type="ECO:0000256" key="12">
    <source>
        <dbReference type="HAMAP-Rule" id="MF_00418"/>
    </source>
</evidence>
<dbReference type="InterPro" id="IPR005263">
    <property type="entry name" value="DapA"/>
</dbReference>
<dbReference type="EMBL" id="AP027079">
    <property type="protein sequence ID" value="BDU67932.1"/>
    <property type="molecule type" value="Genomic_DNA"/>
</dbReference>
<comment type="subcellular location">
    <subcellularLocation>
        <location evidence="12">Cytoplasm</location>
    </subcellularLocation>
</comment>
<evidence type="ECO:0000256" key="13">
    <source>
        <dbReference type="PIRNR" id="PIRNR001365"/>
    </source>
</evidence>
<comment type="pathway">
    <text evidence="2 12">Amino-acid biosynthesis; L-lysine biosynthesis via DAP pathway; (S)-tetrahydrodipicolinate from L-aspartate: step 3/4.</text>
</comment>
<dbReference type="HAMAP" id="MF_00418">
    <property type="entry name" value="DapA"/>
    <property type="match status" value="1"/>
</dbReference>
<comment type="function">
    <text evidence="1 12">Catalyzes the condensation of (S)-aspartate-beta-semialdehyde [(S)-ASA] and pyruvate to 4-hydroxy-tetrahydrodipicolinate (HTPA).</text>
</comment>
<dbReference type="CDD" id="cd00950">
    <property type="entry name" value="DHDPS"/>
    <property type="match status" value="1"/>
</dbReference>
<feature type="site" description="Part of a proton relay during catalysis" evidence="12">
    <location>
        <position position="47"/>
    </location>
</feature>
<name>A0ABM8DM05_9BACT</name>
<comment type="caution">
    <text evidence="12">Was originally thought to be a dihydrodipicolinate synthase (DHDPS), catalyzing the condensation of (S)-aspartate-beta-semialdehyde [(S)-ASA] and pyruvate to dihydrodipicolinate (DHDP). However, it was shown in E.coli that the product of the enzymatic reaction is not dihydrodipicolinate but in fact (4S)-4-hydroxy-2,3,4,5-tetrahydro-(2S)-dipicolinic acid (HTPA), and that the consecutive dehydration reaction leading to DHDP is not spontaneous but catalyzed by DapB.</text>
</comment>
<feature type="active site" description="Proton donor/acceptor" evidence="12">
    <location>
        <position position="136"/>
    </location>
</feature>
<evidence type="ECO:0000256" key="9">
    <source>
        <dbReference type="ARBA" id="ARBA00023239"/>
    </source>
</evidence>
<keyword evidence="5 12" id="KW-0963">Cytoplasm</keyword>
<keyword evidence="7 12" id="KW-0220">Diaminopimelate biosynthesis</keyword>
<keyword evidence="9 12" id="KW-0456">Lyase</keyword>
<proteinExistence type="inferred from homology"/>
<evidence type="ECO:0000256" key="8">
    <source>
        <dbReference type="ARBA" id="ARBA00023154"/>
    </source>
</evidence>
<dbReference type="Proteomes" id="UP001242010">
    <property type="component" value="Chromosome"/>
</dbReference>
<protein>
    <recommendedName>
        <fullName evidence="4 12">4-hydroxy-tetrahydrodipicolinate synthase</fullName>
        <shortName evidence="12">HTPA synthase</shortName>
        <ecNumber evidence="4 12">4.3.3.7</ecNumber>
    </recommendedName>
</protein>
<dbReference type="PANTHER" id="PTHR12128:SF66">
    <property type="entry name" value="4-HYDROXY-2-OXOGLUTARATE ALDOLASE, MITOCHONDRIAL"/>
    <property type="match status" value="1"/>
</dbReference>
<evidence type="ECO:0000256" key="5">
    <source>
        <dbReference type="ARBA" id="ARBA00022490"/>
    </source>
</evidence>
<evidence type="ECO:0000256" key="6">
    <source>
        <dbReference type="ARBA" id="ARBA00022605"/>
    </source>
</evidence>
<dbReference type="PROSITE" id="PS00666">
    <property type="entry name" value="DHDPS_2"/>
    <property type="match status" value="1"/>
</dbReference>
<dbReference type="SUPFAM" id="SSF51569">
    <property type="entry name" value="Aldolase"/>
    <property type="match status" value="1"/>
</dbReference>
<evidence type="ECO:0000256" key="2">
    <source>
        <dbReference type="ARBA" id="ARBA00005120"/>
    </source>
</evidence>
<dbReference type="Gene3D" id="3.20.20.70">
    <property type="entry name" value="Aldolase class I"/>
    <property type="match status" value="1"/>
</dbReference>
<evidence type="ECO:0000256" key="1">
    <source>
        <dbReference type="ARBA" id="ARBA00003294"/>
    </source>
</evidence>
<comment type="catalytic activity">
    <reaction evidence="11 12">
        <text>L-aspartate 4-semialdehyde + pyruvate = (2S,4S)-4-hydroxy-2,3,4,5-tetrahydrodipicolinate + H2O + H(+)</text>
        <dbReference type="Rhea" id="RHEA:34171"/>
        <dbReference type="ChEBI" id="CHEBI:15361"/>
        <dbReference type="ChEBI" id="CHEBI:15377"/>
        <dbReference type="ChEBI" id="CHEBI:15378"/>
        <dbReference type="ChEBI" id="CHEBI:67139"/>
        <dbReference type="ChEBI" id="CHEBI:537519"/>
        <dbReference type="EC" id="4.3.3.7"/>
    </reaction>
</comment>
<evidence type="ECO:0000313" key="14">
    <source>
        <dbReference type="EMBL" id="BDU67932.1"/>
    </source>
</evidence>
<evidence type="ECO:0000256" key="11">
    <source>
        <dbReference type="ARBA" id="ARBA00047836"/>
    </source>
</evidence>
<dbReference type="InterPro" id="IPR020625">
    <property type="entry name" value="Schiff_base-form_aldolases_AS"/>
</dbReference>
<dbReference type="EC" id="4.3.3.7" evidence="4 12"/>
<feature type="binding site" evidence="12">
    <location>
        <position position="48"/>
    </location>
    <ligand>
        <name>pyruvate</name>
        <dbReference type="ChEBI" id="CHEBI:15361"/>
    </ligand>
</feature>
<evidence type="ECO:0000256" key="3">
    <source>
        <dbReference type="ARBA" id="ARBA00007592"/>
    </source>
</evidence>
<dbReference type="SMART" id="SM01130">
    <property type="entry name" value="DHDPS"/>
    <property type="match status" value="1"/>
</dbReference>
<comment type="subunit">
    <text evidence="12">Homotetramer; dimer of dimers.</text>
</comment>